<keyword evidence="11" id="KW-0472">Membrane</keyword>
<comment type="subcellular location">
    <subcellularLocation>
        <location evidence="1">Membrane</location>
        <topology evidence="1">Single-pass type II membrane protein</topology>
    </subcellularLocation>
</comment>
<protein>
    <recommendedName>
        <fullName evidence="4">N-acetylgalactosaminide beta-1,3-galactosyltransferase</fullName>
        <ecNumber evidence="4">2.4.1.122</ecNumber>
    </recommendedName>
</protein>
<dbReference type="Pfam" id="PF02434">
    <property type="entry name" value="Fringe"/>
    <property type="match status" value="1"/>
</dbReference>
<dbReference type="GO" id="GO:0016263">
    <property type="term" value="F:glycoprotein-N-acetylgalactosamine 3-beta-galactosyltransferase activity"/>
    <property type="evidence" value="ECO:0007669"/>
    <property type="project" value="UniProtKB-EC"/>
</dbReference>
<evidence type="ECO:0000256" key="9">
    <source>
        <dbReference type="ARBA" id="ARBA00022968"/>
    </source>
</evidence>
<feature type="domain" description="Fringe-like glycosyltransferase" evidence="12">
    <location>
        <begin position="176"/>
        <end position="283"/>
    </location>
</feature>
<organism evidence="13 14">
    <name type="scientific">Pyrenophora tritici-repentis</name>
    <dbReference type="NCBI Taxonomy" id="45151"/>
    <lineage>
        <taxon>Eukaryota</taxon>
        <taxon>Fungi</taxon>
        <taxon>Dikarya</taxon>
        <taxon>Ascomycota</taxon>
        <taxon>Pezizomycotina</taxon>
        <taxon>Dothideomycetes</taxon>
        <taxon>Pleosporomycetidae</taxon>
        <taxon>Pleosporales</taxon>
        <taxon>Pleosporineae</taxon>
        <taxon>Pleosporaceae</taxon>
        <taxon>Pyrenophora</taxon>
    </lineage>
</organism>
<comment type="caution">
    <text evidence="13">The sequence shown here is derived from an EMBL/GenBank/DDBJ whole genome shotgun (WGS) entry which is preliminary data.</text>
</comment>
<keyword evidence="14" id="KW-1185">Reference proteome</keyword>
<evidence type="ECO:0000256" key="2">
    <source>
        <dbReference type="ARBA" id="ARBA00004922"/>
    </source>
</evidence>
<evidence type="ECO:0000313" key="13">
    <source>
        <dbReference type="EMBL" id="KAI1510833.1"/>
    </source>
</evidence>
<keyword evidence="8" id="KW-0547">Nucleotide-binding</keyword>
<keyword evidence="10" id="KW-1133">Transmembrane helix</keyword>
<evidence type="ECO:0000259" key="12">
    <source>
        <dbReference type="Pfam" id="PF02434"/>
    </source>
</evidence>
<evidence type="ECO:0000256" key="10">
    <source>
        <dbReference type="ARBA" id="ARBA00022989"/>
    </source>
</evidence>
<evidence type="ECO:0000256" key="4">
    <source>
        <dbReference type="ARBA" id="ARBA00012557"/>
    </source>
</evidence>
<proteinExistence type="inferred from homology"/>
<gene>
    <name evidence="13" type="ORF">Ptr86124_009954</name>
</gene>
<evidence type="ECO:0000256" key="7">
    <source>
        <dbReference type="ARBA" id="ARBA00022692"/>
    </source>
</evidence>
<evidence type="ECO:0000256" key="5">
    <source>
        <dbReference type="ARBA" id="ARBA00022676"/>
    </source>
</evidence>
<keyword evidence="9" id="KW-0735">Signal-anchor</keyword>
<dbReference type="EMBL" id="NRDI02000015">
    <property type="protein sequence ID" value="KAI1510833.1"/>
    <property type="molecule type" value="Genomic_DNA"/>
</dbReference>
<evidence type="ECO:0000256" key="11">
    <source>
        <dbReference type="ARBA" id="ARBA00023136"/>
    </source>
</evidence>
<dbReference type="EC" id="2.4.1.122" evidence="4"/>
<evidence type="ECO:0000256" key="3">
    <source>
        <dbReference type="ARBA" id="ARBA00006462"/>
    </source>
</evidence>
<evidence type="ECO:0000256" key="8">
    <source>
        <dbReference type="ARBA" id="ARBA00022741"/>
    </source>
</evidence>
<name>A0A922N738_9PLEO</name>
<dbReference type="OrthoDB" id="414175at2759"/>
<dbReference type="Gene3D" id="3.90.550.50">
    <property type="match status" value="1"/>
</dbReference>
<dbReference type="InterPro" id="IPR026050">
    <property type="entry name" value="C1GALT1/C1GALT1_chp1"/>
</dbReference>
<accession>A0A922N738</accession>
<dbReference type="Proteomes" id="UP000249757">
    <property type="component" value="Unassembled WGS sequence"/>
</dbReference>
<dbReference type="AlphaFoldDB" id="A0A922N738"/>
<keyword evidence="5" id="KW-0328">Glycosyltransferase</keyword>
<comment type="similarity">
    <text evidence="3">Belongs to the glycosyltransferase 31 family. Beta3-Gal-T subfamily.</text>
</comment>
<sequence length="474" mass="55049">MPHRSVLCRLLFCAIFSVSVLNIFTRASSPFFHQDGRTYAQKHTEELFCPHSDLADDILIVLRTGATESLEKVPVHFRTTLRCVPHFVVHSDLEEEIEGHAVHDVLKDVTEETKKKQDDFKLYHQLQEHGRRGVHQKVETSMSGSSQGDYLRTDNAGWQLDKWKFLPMVDQALKEKPDAKWYVFIETDTYLGWNNLLQYLSQFDDSKPYYIGKHLFIKDVEFAYGGAGFALSNPAIRKVSQQRSTKVSEYEEFTATHWVGDCALGKVLEDAKVPLYRAFPHFQSDSPATLNPAITKIDRGLWCYPAITYHHVSPAEIEELWAFEQDWYQRHPILLRHRDIFTELVRPKIGASVLEWNNMSADKEYNAHDHSAVDNELERNAWKSFDHCHALCEEQTDCIQFSFNEGSCGISTTFKLGYAKPHTRFRSGWMLDRVDDLFKTLEAQCGMRDWWAPQEETQRELKMRRKRSLPAPKI</sequence>
<evidence type="ECO:0000313" key="14">
    <source>
        <dbReference type="Proteomes" id="UP000249757"/>
    </source>
</evidence>
<evidence type="ECO:0000256" key="6">
    <source>
        <dbReference type="ARBA" id="ARBA00022679"/>
    </source>
</evidence>
<dbReference type="GO" id="GO:0016020">
    <property type="term" value="C:membrane"/>
    <property type="evidence" value="ECO:0007669"/>
    <property type="project" value="UniProtKB-SubCell"/>
</dbReference>
<dbReference type="PANTHER" id="PTHR23033">
    <property type="entry name" value="BETA1,3-GALACTOSYLTRANSFERASE"/>
    <property type="match status" value="1"/>
</dbReference>
<keyword evidence="6" id="KW-0808">Transferase</keyword>
<reference evidence="14" key="1">
    <citation type="journal article" date="2022" name="Microb. Genom.">
        <title>A global pangenome for the wheat fungal pathogen Pyrenophora tritici-repentis and prediction of effector protein structural homology.</title>
        <authorList>
            <person name="Moolhuijzen P.M."/>
            <person name="See P.T."/>
            <person name="Shi G."/>
            <person name="Powell H.R."/>
            <person name="Cockram J."/>
            <person name="Jorgensen L.N."/>
            <person name="Benslimane H."/>
            <person name="Strelkov S.E."/>
            <person name="Turner J."/>
            <person name="Liu Z."/>
            <person name="Moffat C.S."/>
        </authorList>
    </citation>
    <scope>NUCLEOTIDE SEQUENCE [LARGE SCALE GENOMIC DNA]</scope>
</reference>
<evidence type="ECO:0000256" key="1">
    <source>
        <dbReference type="ARBA" id="ARBA00004606"/>
    </source>
</evidence>
<dbReference type="InterPro" id="IPR003378">
    <property type="entry name" value="Fringe-like_glycosylTrfase"/>
</dbReference>
<dbReference type="PANTHER" id="PTHR23033:SF47">
    <property type="entry name" value="APPLE DOMAIN-CONTAINING PROTEIN-RELATED"/>
    <property type="match status" value="1"/>
</dbReference>
<keyword evidence="7" id="KW-0812">Transmembrane</keyword>
<dbReference type="GO" id="GO:0000166">
    <property type="term" value="F:nucleotide binding"/>
    <property type="evidence" value="ECO:0007669"/>
    <property type="project" value="UniProtKB-KW"/>
</dbReference>
<comment type="pathway">
    <text evidence="2">Protein modification; protein glycosylation.</text>
</comment>